<dbReference type="AlphaFoldDB" id="A0A418WPD9"/>
<dbReference type="Pfam" id="PF02771">
    <property type="entry name" value="Acyl-CoA_dh_N"/>
    <property type="match status" value="1"/>
</dbReference>
<dbReference type="InterPro" id="IPR036250">
    <property type="entry name" value="AcylCo_DH-like_C"/>
</dbReference>
<protein>
    <submittedName>
        <fullName evidence="9">Acyl-CoA dehydrogenase</fullName>
    </submittedName>
</protein>
<evidence type="ECO:0000313" key="9">
    <source>
        <dbReference type="EMBL" id="RJF93112.1"/>
    </source>
</evidence>
<dbReference type="SUPFAM" id="SSF47203">
    <property type="entry name" value="Acyl-CoA dehydrogenase C-terminal domain-like"/>
    <property type="match status" value="1"/>
</dbReference>
<evidence type="ECO:0000259" key="7">
    <source>
        <dbReference type="Pfam" id="PF00441"/>
    </source>
</evidence>
<evidence type="ECO:0000259" key="8">
    <source>
        <dbReference type="Pfam" id="PF02771"/>
    </source>
</evidence>
<dbReference type="GO" id="GO:0003995">
    <property type="term" value="F:acyl-CoA dehydrogenase activity"/>
    <property type="evidence" value="ECO:0007669"/>
    <property type="project" value="TreeGrafter"/>
</dbReference>
<gene>
    <name evidence="9" type="ORF">D3876_01725</name>
</gene>
<feature type="domain" description="Acyl-CoA dehydrogenase/oxidase C-terminal" evidence="7">
    <location>
        <begin position="202"/>
        <end position="342"/>
    </location>
</feature>
<comment type="caution">
    <text evidence="9">The sequence shown here is derived from an EMBL/GenBank/DDBJ whole genome shotgun (WGS) entry which is preliminary data.</text>
</comment>
<dbReference type="PANTHER" id="PTHR43884">
    <property type="entry name" value="ACYL-COA DEHYDROGENASE"/>
    <property type="match status" value="1"/>
</dbReference>
<accession>A0A418WPD9</accession>
<keyword evidence="10" id="KW-1185">Reference proteome</keyword>
<evidence type="ECO:0000256" key="3">
    <source>
        <dbReference type="ARBA" id="ARBA00022630"/>
    </source>
</evidence>
<comment type="similarity">
    <text evidence="2">Belongs to the acyl-CoA dehydrogenase family.</text>
</comment>
<keyword evidence="3" id="KW-0285">Flavoprotein</keyword>
<organism evidence="9 10">
    <name type="scientific">Sphingomonas cavernae</name>
    <dbReference type="NCBI Taxonomy" id="2320861"/>
    <lineage>
        <taxon>Bacteria</taxon>
        <taxon>Pseudomonadati</taxon>
        <taxon>Pseudomonadota</taxon>
        <taxon>Alphaproteobacteria</taxon>
        <taxon>Sphingomonadales</taxon>
        <taxon>Sphingomonadaceae</taxon>
        <taxon>Sphingomonas</taxon>
    </lineage>
</organism>
<dbReference type="Gene3D" id="1.10.540.10">
    <property type="entry name" value="Acyl-CoA dehydrogenase/oxidase, N-terminal domain"/>
    <property type="match status" value="1"/>
</dbReference>
<evidence type="ECO:0000256" key="2">
    <source>
        <dbReference type="ARBA" id="ARBA00009347"/>
    </source>
</evidence>
<dbReference type="InterPro" id="IPR009100">
    <property type="entry name" value="AcylCoA_DH/oxidase_NM_dom_sf"/>
</dbReference>
<reference evidence="9 10" key="1">
    <citation type="submission" date="2018-09" db="EMBL/GenBank/DDBJ databases">
        <authorList>
            <person name="Zhu H."/>
        </authorList>
    </citation>
    <scope>NUCLEOTIDE SEQUENCE [LARGE SCALE GENOMIC DNA]</scope>
    <source>
        <strain evidence="9 10">K2R01-6</strain>
    </source>
</reference>
<dbReference type="InterPro" id="IPR009075">
    <property type="entry name" value="AcylCo_DH/oxidase_C"/>
</dbReference>
<evidence type="ECO:0000256" key="6">
    <source>
        <dbReference type="SAM" id="MobiDB-lite"/>
    </source>
</evidence>
<dbReference type="OrthoDB" id="7328575at2"/>
<evidence type="ECO:0000256" key="1">
    <source>
        <dbReference type="ARBA" id="ARBA00001974"/>
    </source>
</evidence>
<name>A0A418WPD9_9SPHN</name>
<evidence type="ECO:0000256" key="5">
    <source>
        <dbReference type="ARBA" id="ARBA00023002"/>
    </source>
</evidence>
<dbReference type="Gene3D" id="1.20.140.10">
    <property type="entry name" value="Butyryl-CoA Dehydrogenase, subunit A, domain 3"/>
    <property type="match status" value="1"/>
</dbReference>
<dbReference type="GO" id="GO:0050660">
    <property type="term" value="F:flavin adenine dinucleotide binding"/>
    <property type="evidence" value="ECO:0007669"/>
    <property type="project" value="InterPro"/>
</dbReference>
<evidence type="ECO:0000313" key="10">
    <source>
        <dbReference type="Proteomes" id="UP000286100"/>
    </source>
</evidence>
<dbReference type="InterPro" id="IPR013786">
    <property type="entry name" value="AcylCoA_DH/ox_N"/>
</dbReference>
<dbReference type="RefSeq" id="WP_119759391.1">
    <property type="nucleotide sequence ID" value="NZ_QYUM01000002.1"/>
</dbReference>
<comment type="cofactor">
    <cofactor evidence="1">
        <name>FAD</name>
        <dbReference type="ChEBI" id="CHEBI:57692"/>
    </cofactor>
</comment>
<dbReference type="EMBL" id="QYUM01000002">
    <property type="protein sequence ID" value="RJF93112.1"/>
    <property type="molecule type" value="Genomic_DNA"/>
</dbReference>
<dbReference type="Proteomes" id="UP000286100">
    <property type="component" value="Unassembled WGS sequence"/>
</dbReference>
<dbReference type="PANTHER" id="PTHR43884:SF20">
    <property type="entry name" value="ACYL-COA DEHYDROGENASE FADE28"/>
    <property type="match status" value="1"/>
</dbReference>
<dbReference type="SUPFAM" id="SSF56645">
    <property type="entry name" value="Acyl-CoA dehydrogenase NM domain-like"/>
    <property type="match status" value="1"/>
</dbReference>
<proteinExistence type="inferred from homology"/>
<sequence>MDFTVSEDQATLTQGVRDYLAGVHTPEVLRELDVSEGRRSAAIWQGLVEMGLPGLLVPEAAGGLGLSLLDGVLIAAELGRAGVAEPIADTALIAAPLLAKAGGQDALLGAIASGEAKVALQHPLNPWVADLDAATHLLSVKDEALMLAQRTPAKAGVQESLGAGPRPSPGYSEGKPLDSVDPLRRIFAPVAAEGVAVGSADALLDHAALISAAQLVGIADAMLALSTEYAKNRNQFGQPIGSFQAVKHHLATAVVKIEFAKPVLQRAAVALGEGSAHAAVHVSHAKIAATDAAWAMGETAIQVHGAMGYTYEVDLHFWMKRCWALSGGWGDRAFHLRRIDAAVIGGSLPIGPGHTFA</sequence>
<keyword evidence="5" id="KW-0560">Oxidoreductase</keyword>
<evidence type="ECO:0000256" key="4">
    <source>
        <dbReference type="ARBA" id="ARBA00022827"/>
    </source>
</evidence>
<feature type="domain" description="Acyl-CoA dehydrogenase/oxidase N-terminal" evidence="8">
    <location>
        <begin position="6"/>
        <end position="103"/>
    </location>
</feature>
<feature type="region of interest" description="Disordered" evidence="6">
    <location>
        <begin position="156"/>
        <end position="175"/>
    </location>
</feature>
<dbReference type="InterPro" id="IPR037069">
    <property type="entry name" value="AcylCoA_DH/ox_N_sf"/>
</dbReference>
<dbReference type="Pfam" id="PF00441">
    <property type="entry name" value="Acyl-CoA_dh_1"/>
    <property type="match status" value="1"/>
</dbReference>
<keyword evidence="4" id="KW-0274">FAD</keyword>